<comment type="catalytic activity">
    <reaction evidence="1">
        <text>ATP + protein L-histidine = ADP + protein N-phospho-L-histidine.</text>
        <dbReference type="EC" id="2.7.13.3"/>
    </reaction>
</comment>
<keyword evidence="9" id="KW-1133">Transmembrane helix</keyword>
<dbReference type="GO" id="GO:0016020">
    <property type="term" value="C:membrane"/>
    <property type="evidence" value="ECO:0007669"/>
    <property type="project" value="InterPro"/>
</dbReference>
<dbReference type="AlphaFoldDB" id="A0A1M7XXU7"/>
<dbReference type="InterPro" id="IPR003594">
    <property type="entry name" value="HATPase_dom"/>
</dbReference>
<keyword evidence="9" id="KW-0472">Membrane</keyword>
<dbReference type="CDD" id="cd16917">
    <property type="entry name" value="HATPase_UhpB-NarQ-NarX-like"/>
    <property type="match status" value="1"/>
</dbReference>
<dbReference type="PROSITE" id="PS50109">
    <property type="entry name" value="HIS_KIN"/>
    <property type="match status" value="1"/>
</dbReference>
<sequence>MLTLIILTIVVLFNLPLNCPAAIATHNSEIKNVLVLHASHKGLSWNDRLSNGIESVFSQSQFPVRIFYEYMDTDRIFDNQHVQNLYELYKHKFSIVKFDAAIVTDDRAFQFMLNYHSRLLPGTPVIFCGVNYFASYDLYGQSNFTGIVQTIDIDETLDLVLTLTPKVRNAFVVVDKTPTSIAAIQLFIENMHTYQDRLSFYFNEDMDMRELINTVAELPTDWVVIVVNFIVDKSGQTYSIEQSTQMITQKAKVPVYSFWDSYLGNGIIGGKLISGLGQGKQSAQMVLKVFEGESPSQIDIIRESPNEYMFDYHVLEKFQIDMELLPEDSKIINKPSNIYNEYKTVIWSILIGFVLFIVIIFTLLINIFRRRQAEIIQKKYSNQLEIQNKIDRAILEAKPTEKIANDALKYVRNLFQCRRVSVILFDYEQRYAVVLAVNCDHQTTIGEKTKFPLKNFPVDDLKEGNIIYANDIISITEKSIVDKALIAEKINAYVRIPLMYHGTLIGALTLGHSDFSVFSDEKIETVKQISTSLALAIQATIFVNNILHRERDLKKMSAILIRSQEDERKKISLELHDEFGQALTAMNMSVSLLEKKVISGQLNDHKIIELLHDITGSIHTMADQIRDLSHELRPPMLDVLGLLPALKAHITSFQKRTGISVQLMAEQCEAKLPPEIEINLFRIIQEALHNVVKHASSSEVAISLQRYHNNIHLTITDNGKGFHIPDAHSIENTMGIGILGMQKRSTNLGGNFNIYSTVNIGTRIVVELPLNE</sequence>
<feature type="transmembrane region" description="Helical" evidence="9">
    <location>
        <begin position="529"/>
        <end position="547"/>
    </location>
</feature>
<evidence type="ECO:0000256" key="3">
    <source>
        <dbReference type="ARBA" id="ARBA00022553"/>
    </source>
</evidence>
<feature type="transmembrane region" description="Helical" evidence="9">
    <location>
        <begin position="492"/>
        <end position="509"/>
    </location>
</feature>
<dbReference type="InterPro" id="IPR007487">
    <property type="entry name" value="ABC_transpt-TYRBP-like"/>
</dbReference>
<dbReference type="STRING" id="1121416.SAMN02745220_00508"/>
<evidence type="ECO:0000256" key="4">
    <source>
        <dbReference type="ARBA" id="ARBA00022679"/>
    </source>
</evidence>
<feature type="domain" description="Histidine kinase" evidence="10">
    <location>
        <begin position="574"/>
        <end position="772"/>
    </location>
</feature>
<dbReference type="Pfam" id="PF04392">
    <property type="entry name" value="ABC_sub_bind"/>
    <property type="match status" value="1"/>
</dbReference>
<dbReference type="Gene3D" id="3.40.50.2300">
    <property type="match status" value="2"/>
</dbReference>
<accession>A0A1M7XXU7</accession>
<dbReference type="SMART" id="SM00387">
    <property type="entry name" value="HATPase_c"/>
    <property type="match status" value="1"/>
</dbReference>
<dbReference type="SMART" id="SM00065">
    <property type="entry name" value="GAF"/>
    <property type="match status" value="1"/>
</dbReference>
<evidence type="ECO:0000313" key="12">
    <source>
        <dbReference type="Proteomes" id="UP000184603"/>
    </source>
</evidence>
<dbReference type="PANTHER" id="PTHR24421:SF10">
    <property type="entry name" value="NITRATE_NITRITE SENSOR PROTEIN NARQ"/>
    <property type="match status" value="1"/>
</dbReference>
<evidence type="ECO:0000259" key="10">
    <source>
        <dbReference type="PROSITE" id="PS50109"/>
    </source>
</evidence>
<dbReference type="Proteomes" id="UP000184603">
    <property type="component" value="Unassembled WGS sequence"/>
</dbReference>
<evidence type="ECO:0000256" key="9">
    <source>
        <dbReference type="SAM" id="Phobius"/>
    </source>
</evidence>
<evidence type="ECO:0000313" key="11">
    <source>
        <dbReference type="EMBL" id="SHO43774.1"/>
    </source>
</evidence>
<dbReference type="EC" id="2.7.13.3" evidence="2"/>
<dbReference type="Pfam" id="PF01590">
    <property type="entry name" value="GAF"/>
    <property type="match status" value="1"/>
</dbReference>
<dbReference type="RefSeq" id="WP_073611877.1">
    <property type="nucleotide sequence ID" value="NZ_FRFE01000002.1"/>
</dbReference>
<evidence type="ECO:0000256" key="8">
    <source>
        <dbReference type="ARBA" id="ARBA00023012"/>
    </source>
</evidence>
<dbReference type="GO" id="GO:0046983">
    <property type="term" value="F:protein dimerization activity"/>
    <property type="evidence" value="ECO:0007669"/>
    <property type="project" value="InterPro"/>
</dbReference>
<keyword evidence="6" id="KW-0418">Kinase</keyword>
<dbReference type="Gene3D" id="3.30.565.10">
    <property type="entry name" value="Histidine kinase-like ATPase, C-terminal domain"/>
    <property type="match status" value="1"/>
</dbReference>
<keyword evidence="8" id="KW-0902">Two-component regulatory system</keyword>
<dbReference type="Pfam" id="PF07730">
    <property type="entry name" value="HisKA_3"/>
    <property type="match status" value="1"/>
</dbReference>
<keyword evidence="5" id="KW-0547">Nucleotide-binding</keyword>
<dbReference type="InterPro" id="IPR050482">
    <property type="entry name" value="Sensor_HK_TwoCompSys"/>
</dbReference>
<dbReference type="InterPro" id="IPR011712">
    <property type="entry name" value="Sig_transdc_His_kin_sub3_dim/P"/>
</dbReference>
<keyword evidence="12" id="KW-1185">Reference proteome</keyword>
<reference evidence="11 12" key="1">
    <citation type="submission" date="2016-12" db="EMBL/GenBank/DDBJ databases">
        <authorList>
            <person name="Song W.-J."/>
            <person name="Kurnit D.M."/>
        </authorList>
    </citation>
    <scope>NUCLEOTIDE SEQUENCE [LARGE SCALE GENOMIC DNA]</scope>
    <source>
        <strain evidence="11 12">DSM 18488</strain>
    </source>
</reference>
<keyword evidence="7" id="KW-0067">ATP-binding</keyword>
<dbReference type="Pfam" id="PF02518">
    <property type="entry name" value="HATPase_c"/>
    <property type="match status" value="1"/>
</dbReference>
<dbReference type="Gene3D" id="3.30.450.40">
    <property type="match status" value="1"/>
</dbReference>
<keyword evidence="3" id="KW-0597">Phosphoprotein</keyword>
<keyword evidence="4" id="KW-0808">Transferase</keyword>
<dbReference type="InterPro" id="IPR005467">
    <property type="entry name" value="His_kinase_dom"/>
</dbReference>
<dbReference type="InterPro" id="IPR003018">
    <property type="entry name" value="GAF"/>
</dbReference>
<proteinExistence type="predicted"/>
<evidence type="ECO:0000256" key="1">
    <source>
        <dbReference type="ARBA" id="ARBA00000085"/>
    </source>
</evidence>
<gene>
    <name evidence="11" type="ORF">SAMN02745220_00508</name>
</gene>
<dbReference type="SUPFAM" id="SSF55781">
    <property type="entry name" value="GAF domain-like"/>
    <property type="match status" value="1"/>
</dbReference>
<dbReference type="SUPFAM" id="SSF55874">
    <property type="entry name" value="ATPase domain of HSP90 chaperone/DNA topoisomerase II/histidine kinase"/>
    <property type="match status" value="1"/>
</dbReference>
<dbReference type="InterPro" id="IPR029016">
    <property type="entry name" value="GAF-like_dom_sf"/>
</dbReference>
<feature type="transmembrane region" description="Helical" evidence="9">
    <location>
        <begin position="345"/>
        <end position="368"/>
    </location>
</feature>
<protein>
    <recommendedName>
        <fullName evidence="2">histidine kinase</fullName>
        <ecNumber evidence="2">2.7.13.3</ecNumber>
    </recommendedName>
</protein>
<dbReference type="GO" id="GO:0005524">
    <property type="term" value="F:ATP binding"/>
    <property type="evidence" value="ECO:0007669"/>
    <property type="project" value="UniProtKB-KW"/>
</dbReference>
<keyword evidence="9" id="KW-0812">Transmembrane</keyword>
<dbReference type="OrthoDB" id="5442910at2"/>
<evidence type="ECO:0000256" key="7">
    <source>
        <dbReference type="ARBA" id="ARBA00022840"/>
    </source>
</evidence>
<dbReference type="InterPro" id="IPR036890">
    <property type="entry name" value="HATPase_C_sf"/>
</dbReference>
<evidence type="ECO:0000256" key="2">
    <source>
        <dbReference type="ARBA" id="ARBA00012438"/>
    </source>
</evidence>
<evidence type="ECO:0000256" key="5">
    <source>
        <dbReference type="ARBA" id="ARBA00022741"/>
    </source>
</evidence>
<dbReference type="GO" id="GO:0000155">
    <property type="term" value="F:phosphorelay sensor kinase activity"/>
    <property type="evidence" value="ECO:0007669"/>
    <property type="project" value="InterPro"/>
</dbReference>
<dbReference type="EMBL" id="FRFE01000002">
    <property type="protein sequence ID" value="SHO43774.1"/>
    <property type="molecule type" value="Genomic_DNA"/>
</dbReference>
<evidence type="ECO:0000256" key="6">
    <source>
        <dbReference type="ARBA" id="ARBA00022777"/>
    </source>
</evidence>
<name>A0A1M7XXU7_9BACT</name>
<organism evidence="11 12">
    <name type="scientific">Desulfopila aestuarii DSM 18488</name>
    <dbReference type="NCBI Taxonomy" id="1121416"/>
    <lineage>
        <taxon>Bacteria</taxon>
        <taxon>Pseudomonadati</taxon>
        <taxon>Thermodesulfobacteriota</taxon>
        <taxon>Desulfobulbia</taxon>
        <taxon>Desulfobulbales</taxon>
        <taxon>Desulfocapsaceae</taxon>
        <taxon>Desulfopila</taxon>
    </lineage>
</organism>
<dbReference type="PANTHER" id="PTHR24421">
    <property type="entry name" value="NITRATE/NITRITE SENSOR PROTEIN NARX-RELATED"/>
    <property type="match status" value="1"/>
</dbReference>
<dbReference type="Gene3D" id="1.20.5.1930">
    <property type="match status" value="1"/>
</dbReference>